<comment type="caution">
    <text evidence="1">The sequence shown here is derived from an EMBL/GenBank/DDBJ whole genome shotgun (WGS) entry which is preliminary data.</text>
</comment>
<evidence type="ECO:0000313" key="1">
    <source>
        <dbReference type="EMBL" id="MSD82391.1"/>
    </source>
</evidence>
<proteinExistence type="predicted"/>
<gene>
    <name evidence="1" type="ORF">GKG27_25865</name>
</gene>
<accession>A0A6C9EED3</accession>
<name>A0A6C9EED3_ECOLX</name>
<protein>
    <submittedName>
        <fullName evidence="1">Alpha-glucosidase</fullName>
    </submittedName>
</protein>
<sequence>FLFRGIPHSDISVQADGASVDSDRRYDAETLTLQVTVADVSTRSEIRVTIGDTTMAADPRMEDVFDILRHAEMRYLTKEQAYAAIAENGIDALATMDSLEHVSGPDMEDCSDSHMPSAVRQALTEVLLRS</sequence>
<organism evidence="1">
    <name type="scientific">Escherichia coli</name>
    <dbReference type="NCBI Taxonomy" id="562"/>
    <lineage>
        <taxon>Bacteria</taxon>
        <taxon>Pseudomonadati</taxon>
        <taxon>Pseudomonadota</taxon>
        <taxon>Gammaproteobacteria</taxon>
        <taxon>Enterobacterales</taxon>
        <taxon>Enterobacteriaceae</taxon>
        <taxon>Escherichia</taxon>
    </lineage>
</organism>
<dbReference type="EMBL" id="WKYP01000196">
    <property type="protein sequence ID" value="MSD82391.1"/>
    <property type="molecule type" value="Genomic_DNA"/>
</dbReference>
<feature type="non-terminal residue" evidence="1">
    <location>
        <position position="1"/>
    </location>
</feature>
<dbReference type="AlphaFoldDB" id="A0A6C9EED3"/>
<reference evidence="1" key="1">
    <citation type="journal article" date="2019" name="Nat. Med.">
        <title>A library of human gut bacterial isolates paired with longitudinal multiomics data enables mechanistic microbiome research.</title>
        <authorList>
            <person name="Poyet M."/>
            <person name="Groussin M."/>
            <person name="Gibbons S.M."/>
            <person name="Avila-Pacheco J."/>
            <person name="Jiang X."/>
            <person name="Kearney S.M."/>
            <person name="Perrotta A.R."/>
            <person name="Berdy B."/>
            <person name="Zhao S."/>
            <person name="Lieberman T.D."/>
            <person name="Swanson P.K."/>
            <person name="Smith M."/>
            <person name="Roesemann S."/>
            <person name="Alexander J.E."/>
            <person name="Rich S.A."/>
            <person name="Livny J."/>
            <person name="Vlamakis H."/>
            <person name="Clish C."/>
            <person name="Bullock K."/>
            <person name="Deik A."/>
            <person name="Scott J."/>
            <person name="Pierce K.A."/>
            <person name="Xavier R.J."/>
            <person name="Alm E.J."/>
        </authorList>
    </citation>
    <scope>NUCLEOTIDE SEQUENCE</scope>
    <source>
        <strain evidence="1">BIOML-A260</strain>
    </source>
</reference>